<protein>
    <recommendedName>
        <fullName evidence="1">Alginate export domain-containing protein</fullName>
    </recommendedName>
</protein>
<organism evidence="2 3">
    <name type="scientific">Mucilaginibacter arboris</name>
    <dbReference type="NCBI Taxonomy" id="2682090"/>
    <lineage>
        <taxon>Bacteria</taxon>
        <taxon>Pseudomonadati</taxon>
        <taxon>Bacteroidota</taxon>
        <taxon>Sphingobacteriia</taxon>
        <taxon>Sphingobacteriales</taxon>
        <taxon>Sphingobacteriaceae</taxon>
        <taxon>Mucilaginibacter</taxon>
    </lineage>
</organism>
<accession>A0A7K1SW96</accession>
<comment type="caution">
    <text evidence="2">The sequence shown here is derived from an EMBL/GenBank/DDBJ whole genome shotgun (WGS) entry which is preliminary data.</text>
</comment>
<dbReference type="InterPro" id="IPR025388">
    <property type="entry name" value="Alginate_export_dom"/>
</dbReference>
<keyword evidence="3" id="KW-1185">Reference proteome</keyword>
<proteinExistence type="predicted"/>
<dbReference type="Pfam" id="PF13372">
    <property type="entry name" value="Alginate_exp"/>
    <property type="match status" value="1"/>
</dbReference>
<sequence>MLILNCLQSSAQISLIGQLRPRAEYRDGYGTLEPETSKPAGFVSQRVRLIFNYKSSRVIFQTSIQDVRIWGQDASSISNADGNKLFVHEAWAELVLANKKDTSFKKPPVDYLGLKIGRQEIVYDDSRLLGNFDWQQQGRRHDAVVLKMLNKGWQVDLGAAYNQNTDAVNYNGTYYTPANVPATIKDSNGNLVNTPAGIIPLVNAAGISSKTGTPSFSNPPGSNAATQDYKTFQYLYAAKTFHQTKISGLFFADQFGKYVLDSVRNVSGSNIGYVYGRRFNQTGLNTRYTTGLMLVSPLGDKSPLSFSGAFYYQGGHDRDGLSLSAYTSTLALTFQQKLFGFTPGWDYLSGNDAFSTSTTNHRFDPLYGTPHKFWGFMDYFYAGTGSPAGGLNDAYFKIKYLSINKRFNAGLDYHYFALAQEQKDVSGNAIKKFLGSEFDFIGSYNLSKYTTVEAGVAMMAATRSMEYAKNVTPGSSHLNNAWSYLQINIRPDFFSK</sequence>
<feature type="domain" description="Alginate export" evidence="1">
    <location>
        <begin position="14"/>
        <end position="159"/>
    </location>
</feature>
<gene>
    <name evidence="2" type="ORF">GO621_08595</name>
</gene>
<reference evidence="2 3" key="1">
    <citation type="submission" date="2019-12" db="EMBL/GenBank/DDBJ databases">
        <title>Mucilaginibacter sp. HMF7410 genome sequencing and assembly.</title>
        <authorList>
            <person name="Kang H."/>
            <person name="Cha I."/>
            <person name="Kim H."/>
            <person name="Joh K."/>
        </authorList>
    </citation>
    <scope>NUCLEOTIDE SEQUENCE [LARGE SCALE GENOMIC DNA]</scope>
    <source>
        <strain evidence="2 3">HMF7410</strain>
    </source>
</reference>
<dbReference type="AlphaFoldDB" id="A0A7K1SW96"/>
<dbReference type="Proteomes" id="UP000462014">
    <property type="component" value="Unassembled WGS sequence"/>
</dbReference>
<evidence type="ECO:0000313" key="3">
    <source>
        <dbReference type="Proteomes" id="UP000462014"/>
    </source>
</evidence>
<name>A0A7K1SW96_9SPHI</name>
<evidence type="ECO:0000259" key="1">
    <source>
        <dbReference type="Pfam" id="PF13372"/>
    </source>
</evidence>
<dbReference type="EMBL" id="WPIK01000006">
    <property type="protein sequence ID" value="MVN21595.1"/>
    <property type="molecule type" value="Genomic_DNA"/>
</dbReference>
<evidence type="ECO:0000313" key="2">
    <source>
        <dbReference type="EMBL" id="MVN21595.1"/>
    </source>
</evidence>